<dbReference type="EMBL" id="MFVA01000005">
    <property type="protein sequence ID" value="OGI88772.1"/>
    <property type="molecule type" value="Genomic_DNA"/>
</dbReference>
<comment type="caution">
    <text evidence="2">The sequence shown here is derived from an EMBL/GenBank/DDBJ whole genome shotgun (WGS) entry which is preliminary data.</text>
</comment>
<evidence type="ECO:0008006" key="4">
    <source>
        <dbReference type="Google" id="ProtNLM"/>
    </source>
</evidence>
<dbReference type="CDD" id="cd08547">
    <property type="entry name" value="Type_II_cohesin"/>
    <property type="match status" value="1"/>
</dbReference>
<dbReference type="STRING" id="1801776.A2914_03095"/>
<name>A0A1F6X3T3_9BACT</name>
<gene>
    <name evidence="2" type="ORF">A2914_03095</name>
</gene>
<feature type="transmembrane region" description="Helical" evidence="1">
    <location>
        <begin position="271"/>
        <end position="291"/>
    </location>
</feature>
<dbReference type="AlphaFoldDB" id="A0A1F6X3T3"/>
<proteinExistence type="predicted"/>
<sequence>MYSQIVKFLITLLFFTSIPAIALSSELRLETSKVEVRVNEEFLVNTVVSADQLINAVEGYLSFDPEMLVVKEIRDGNSSINFWIDPVKSCASNGIEKPGSICFSGITPGGFDGANNFLFSVVFEAKKEGVTLIFARDIQALRNDGEGTEEILSVRNAEIIIKLGDSKVRQELLYDREPPEDFTPIVSETPDLFEGKRVLIFSTQDKNSGITGYEIKESRFAFLSFLSPWIRAESPYILKDQSLKSQILVKAIDNLGNERIATILPRYPLSWHNYFSTFGIIIVVLALCIFARRTLWRKK</sequence>
<evidence type="ECO:0000313" key="3">
    <source>
        <dbReference type="Proteomes" id="UP000176423"/>
    </source>
</evidence>
<dbReference type="Proteomes" id="UP000176423">
    <property type="component" value="Unassembled WGS sequence"/>
</dbReference>
<protein>
    <recommendedName>
        <fullName evidence="4">Cohesin domain-containing protein</fullName>
    </recommendedName>
</protein>
<dbReference type="InterPro" id="IPR008965">
    <property type="entry name" value="CBM2/CBM3_carb-bd_dom_sf"/>
</dbReference>
<dbReference type="SUPFAM" id="SSF49384">
    <property type="entry name" value="Carbohydrate-binding domain"/>
    <property type="match status" value="1"/>
</dbReference>
<evidence type="ECO:0000313" key="2">
    <source>
        <dbReference type="EMBL" id="OGI88772.1"/>
    </source>
</evidence>
<keyword evidence="1" id="KW-0472">Membrane</keyword>
<keyword evidence="1" id="KW-0812">Transmembrane</keyword>
<organism evidence="2 3">
    <name type="scientific">Candidatus Nomurabacteria bacterium RIFCSPLOWO2_01_FULL_41_21</name>
    <dbReference type="NCBI Taxonomy" id="1801776"/>
    <lineage>
        <taxon>Bacteria</taxon>
        <taxon>Candidatus Nomuraibacteriota</taxon>
    </lineage>
</organism>
<evidence type="ECO:0000256" key="1">
    <source>
        <dbReference type="SAM" id="Phobius"/>
    </source>
</evidence>
<reference evidence="2 3" key="1">
    <citation type="journal article" date="2016" name="Nat. Commun.">
        <title>Thousands of microbial genomes shed light on interconnected biogeochemical processes in an aquifer system.</title>
        <authorList>
            <person name="Anantharaman K."/>
            <person name="Brown C.T."/>
            <person name="Hug L.A."/>
            <person name="Sharon I."/>
            <person name="Castelle C.J."/>
            <person name="Probst A.J."/>
            <person name="Thomas B.C."/>
            <person name="Singh A."/>
            <person name="Wilkins M.J."/>
            <person name="Karaoz U."/>
            <person name="Brodie E.L."/>
            <person name="Williams K.H."/>
            <person name="Hubbard S.S."/>
            <person name="Banfield J.F."/>
        </authorList>
    </citation>
    <scope>NUCLEOTIDE SEQUENCE [LARGE SCALE GENOMIC DNA]</scope>
</reference>
<dbReference type="GO" id="GO:0030246">
    <property type="term" value="F:carbohydrate binding"/>
    <property type="evidence" value="ECO:0007669"/>
    <property type="project" value="InterPro"/>
</dbReference>
<keyword evidence="1" id="KW-1133">Transmembrane helix</keyword>
<accession>A0A1F6X3T3</accession>